<keyword evidence="4" id="KW-1185">Reference proteome</keyword>
<evidence type="ECO:0000259" key="2">
    <source>
        <dbReference type="PROSITE" id="PS50097"/>
    </source>
</evidence>
<dbReference type="OMA" id="RINTEGM"/>
<evidence type="ECO:0000313" key="3">
    <source>
        <dbReference type="EMBL" id="EPS44117.1"/>
    </source>
</evidence>
<name>S8C8X9_DACHA</name>
<dbReference type="OrthoDB" id="5407294at2759"/>
<dbReference type="AlphaFoldDB" id="S8C8X9"/>
<feature type="compositionally biased region" description="Basic and acidic residues" evidence="1">
    <location>
        <begin position="90"/>
        <end position="99"/>
    </location>
</feature>
<reference evidence="3 4" key="1">
    <citation type="journal article" date="2013" name="PLoS Genet.">
        <title>Genomic mechanisms accounting for the adaptation to parasitism in nematode-trapping fungi.</title>
        <authorList>
            <person name="Meerupati T."/>
            <person name="Andersson K.M."/>
            <person name="Friman E."/>
            <person name="Kumar D."/>
            <person name="Tunlid A."/>
            <person name="Ahren D."/>
        </authorList>
    </citation>
    <scope>NUCLEOTIDE SEQUENCE [LARGE SCALE GENOMIC DNA]</scope>
    <source>
        <strain evidence="3 4">CBS 200.50</strain>
    </source>
</reference>
<feature type="region of interest" description="Disordered" evidence="1">
    <location>
        <begin position="1"/>
        <end position="99"/>
    </location>
</feature>
<dbReference type="Proteomes" id="UP000015100">
    <property type="component" value="Unassembled WGS sequence"/>
</dbReference>
<dbReference type="CDD" id="cd18186">
    <property type="entry name" value="BTB_POZ_ZBTB_KLHL-like"/>
    <property type="match status" value="1"/>
</dbReference>
<feature type="compositionally biased region" description="Polar residues" evidence="1">
    <location>
        <begin position="1"/>
        <end position="10"/>
    </location>
</feature>
<dbReference type="PROSITE" id="PS50097">
    <property type="entry name" value="BTB"/>
    <property type="match status" value="1"/>
</dbReference>
<dbReference type="InterPro" id="IPR000210">
    <property type="entry name" value="BTB/POZ_dom"/>
</dbReference>
<evidence type="ECO:0000313" key="4">
    <source>
        <dbReference type="Proteomes" id="UP000015100"/>
    </source>
</evidence>
<gene>
    <name evidence="3" type="ORF">H072_1841</name>
</gene>
<dbReference type="EMBL" id="AQGS01000057">
    <property type="protein sequence ID" value="EPS44117.1"/>
    <property type="molecule type" value="Genomic_DNA"/>
</dbReference>
<reference evidence="4" key="2">
    <citation type="submission" date="2013-04" db="EMBL/GenBank/DDBJ databases">
        <title>Genomic mechanisms accounting for the adaptation to parasitism in nematode-trapping fungi.</title>
        <authorList>
            <person name="Ahren D.G."/>
        </authorList>
    </citation>
    <scope>NUCLEOTIDE SEQUENCE [LARGE SCALE GENOMIC DNA]</scope>
    <source>
        <strain evidence="4">CBS 200.50</strain>
    </source>
</reference>
<comment type="caution">
    <text evidence="3">The sequence shown here is derived from an EMBL/GenBank/DDBJ whole genome shotgun (WGS) entry which is preliminary data.</text>
</comment>
<feature type="domain" description="BTB" evidence="2">
    <location>
        <begin position="156"/>
        <end position="218"/>
    </location>
</feature>
<sequence>MASDGSSKNSFADLIKTPVFAPVTPKVPKSPKGRPAPGSNLTGAKKEQESPLFRRSLLGRPPDSPAEVSGVPPDMRIPHGFENPGLIKKKGPDGLKEHGMKTSTVGILGSNNGEDDIMTDDEDSEWVDEQVSEAPKVILDYEVMSSPIVSLILDHKDASGHIERVLFHVHRKLLVKSKLLSACLEEGTTEIVLDPTLKPYAVSAIVQFLYSGDFTLEDKFFTVEDEEAEFQKLVSVDWASCYLGVLGARELTLERIERAYEGFEFRINTEGMSMRVKMTEWAYKMEDTFVKPGGKVQRLRVRILAGWCRDVSLLHLDSKLNEIFENLLMDYPPFAFDLREYLAERVKEDPKMQRKMDAFEKVERSGIERLERQRSLLFPNITRHRSRFQLPIVQSEPPGTPGKETEVRFPMAKTDPIHEHLPERKRAARVSDISDRIEDFGSSKLKF</sequence>
<protein>
    <recommendedName>
        <fullName evidence="2">BTB domain-containing protein</fullName>
    </recommendedName>
</protein>
<dbReference type="HOGENOM" id="CLU_547482_0_0_1"/>
<evidence type="ECO:0000256" key="1">
    <source>
        <dbReference type="SAM" id="MobiDB-lite"/>
    </source>
</evidence>
<proteinExistence type="predicted"/>
<accession>S8C8X9</accession>
<organism evidence="3 4">
    <name type="scientific">Dactylellina haptotyla (strain CBS 200.50)</name>
    <name type="common">Nematode-trapping fungus</name>
    <name type="synonym">Monacrosporium haptotylum</name>
    <dbReference type="NCBI Taxonomy" id="1284197"/>
    <lineage>
        <taxon>Eukaryota</taxon>
        <taxon>Fungi</taxon>
        <taxon>Dikarya</taxon>
        <taxon>Ascomycota</taxon>
        <taxon>Pezizomycotina</taxon>
        <taxon>Orbiliomycetes</taxon>
        <taxon>Orbiliales</taxon>
        <taxon>Orbiliaceae</taxon>
        <taxon>Dactylellina</taxon>
    </lineage>
</organism>